<dbReference type="EMBL" id="JAFBEH010000040">
    <property type="protein sequence ID" value="MBM7643381.1"/>
    <property type="molecule type" value="Genomic_DNA"/>
</dbReference>
<organism evidence="2 3">
    <name type="scientific">Streptococcus loxodontisalivarius</name>
    <dbReference type="NCBI Taxonomy" id="1349415"/>
    <lineage>
        <taxon>Bacteria</taxon>
        <taxon>Bacillati</taxon>
        <taxon>Bacillota</taxon>
        <taxon>Bacilli</taxon>
        <taxon>Lactobacillales</taxon>
        <taxon>Streptococcaceae</taxon>
        <taxon>Streptococcus</taxon>
    </lineage>
</organism>
<feature type="compositionally biased region" description="Basic and acidic residues" evidence="1">
    <location>
        <begin position="102"/>
        <end position="115"/>
    </location>
</feature>
<evidence type="ECO:0000313" key="2">
    <source>
        <dbReference type="EMBL" id="MBM7643381.1"/>
    </source>
</evidence>
<dbReference type="InterPro" id="IPR010434">
    <property type="entry name" value="DUF1033"/>
</dbReference>
<evidence type="ECO:0000313" key="3">
    <source>
        <dbReference type="Proteomes" id="UP000697472"/>
    </source>
</evidence>
<proteinExistence type="predicted"/>
<evidence type="ECO:0000256" key="1">
    <source>
        <dbReference type="SAM" id="MobiDB-lite"/>
    </source>
</evidence>
<dbReference type="Pfam" id="PF06279">
    <property type="entry name" value="DUF1033"/>
    <property type="match status" value="1"/>
</dbReference>
<dbReference type="Proteomes" id="UP000697472">
    <property type="component" value="Unassembled WGS sequence"/>
</dbReference>
<reference evidence="2 3" key="1">
    <citation type="submission" date="2021-01" db="EMBL/GenBank/DDBJ databases">
        <title>Genomic Encyclopedia of Type Strains, Phase IV (KMG-IV): sequencing the most valuable type-strain genomes for metagenomic binning, comparative biology and taxonomic classification.</title>
        <authorList>
            <person name="Goeker M."/>
        </authorList>
    </citation>
    <scope>NUCLEOTIDE SEQUENCE [LARGE SCALE GENOMIC DNA]</scope>
    <source>
        <strain evidence="2 3">DSM 27382</strain>
    </source>
</reference>
<comment type="caution">
    <text evidence="2">The sequence shown here is derived from an EMBL/GenBank/DDBJ whole genome shotgun (WGS) entry which is preliminary data.</text>
</comment>
<gene>
    <name evidence="2" type="ORF">JOC28_001683</name>
</gene>
<evidence type="ECO:0008006" key="4">
    <source>
        <dbReference type="Google" id="ProtNLM"/>
    </source>
</evidence>
<feature type="region of interest" description="Disordered" evidence="1">
    <location>
        <begin position="102"/>
        <end position="122"/>
    </location>
</feature>
<accession>A0ABS2PTL2</accession>
<sequence length="122" mass="14978">MRMYQVVTMYGDFEPWWFLEGWKDDITSVKEFENYYDALKYYKKLWEKLHADYPSFDSKSSIMSAFWTEDEQRWCEECDEDLQQYHSIVLLTDWQEIPSEWRRPGYNRRNDEGKHSACSLAK</sequence>
<protein>
    <recommendedName>
        <fullName evidence="4">DUF1033 family protein</fullName>
    </recommendedName>
</protein>
<name>A0ABS2PTL2_9STRE</name>
<keyword evidence="3" id="KW-1185">Reference proteome</keyword>